<evidence type="ECO:0000313" key="1">
    <source>
        <dbReference type="EMBL" id="SVD66383.1"/>
    </source>
</evidence>
<proteinExistence type="predicted"/>
<feature type="non-terminal residue" evidence="1">
    <location>
        <position position="1"/>
    </location>
</feature>
<protein>
    <recommendedName>
        <fullName evidence="2">DUF5683 domain-containing protein</fullName>
    </recommendedName>
</protein>
<name>A0A382X624_9ZZZZ</name>
<gene>
    <name evidence="1" type="ORF">METZ01_LOCUS419237</name>
</gene>
<evidence type="ECO:0008006" key="2">
    <source>
        <dbReference type="Google" id="ProtNLM"/>
    </source>
</evidence>
<organism evidence="1">
    <name type="scientific">marine metagenome</name>
    <dbReference type="NCBI Taxonomy" id="408172"/>
    <lineage>
        <taxon>unclassified sequences</taxon>
        <taxon>metagenomes</taxon>
        <taxon>ecological metagenomes</taxon>
    </lineage>
</organism>
<dbReference type="EMBL" id="UINC01165149">
    <property type="protein sequence ID" value="SVD66383.1"/>
    <property type="molecule type" value="Genomic_DNA"/>
</dbReference>
<accession>A0A382X624</accession>
<sequence length="160" mass="17591">WKEQPLCGVIRSRSAHYWALSLLLVLSLGRPTVAATPDSTSADNTKTPRGALLRSAALPGWGQHYNDRPIKMLFFGTASASALTAIVVEHRRINTAPTPEIHQDRAARRNTRLLYFALCASFAAIDAYVDAHLANFGPDVQLQIRPGGALLRFNATLTWR</sequence>
<reference evidence="1" key="1">
    <citation type="submission" date="2018-05" db="EMBL/GenBank/DDBJ databases">
        <authorList>
            <person name="Lanie J.A."/>
            <person name="Ng W.-L."/>
            <person name="Kazmierczak K.M."/>
            <person name="Andrzejewski T.M."/>
            <person name="Davidsen T.M."/>
            <person name="Wayne K.J."/>
            <person name="Tettelin H."/>
            <person name="Glass J.I."/>
            <person name="Rusch D."/>
            <person name="Podicherti R."/>
            <person name="Tsui H.-C.T."/>
            <person name="Winkler M.E."/>
        </authorList>
    </citation>
    <scope>NUCLEOTIDE SEQUENCE</scope>
</reference>
<dbReference type="AlphaFoldDB" id="A0A382X624"/>